<feature type="non-terminal residue" evidence="2">
    <location>
        <position position="44"/>
    </location>
</feature>
<protein>
    <submittedName>
        <fullName evidence="2">Uncharacterized protein</fullName>
    </submittedName>
</protein>
<evidence type="ECO:0000256" key="1">
    <source>
        <dbReference type="SAM" id="MobiDB-lite"/>
    </source>
</evidence>
<feature type="region of interest" description="Disordered" evidence="1">
    <location>
        <begin position="1"/>
        <end position="44"/>
    </location>
</feature>
<dbReference type="EMBL" id="CADCVL010000296">
    <property type="protein sequence ID" value="CAA9485525.1"/>
    <property type="molecule type" value="Genomic_DNA"/>
</dbReference>
<proteinExistence type="predicted"/>
<organism evidence="2">
    <name type="scientific">uncultured Solirubrobacteraceae bacterium</name>
    <dbReference type="NCBI Taxonomy" id="1162706"/>
    <lineage>
        <taxon>Bacteria</taxon>
        <taxon>Bacillati</taxon>
        <taxon>Actinomycetota</taxon>
        <taxon>Thermoleophilia</taxon>
        <taxon>Solirubrobacterales</taxon>
        <taxon>Solirubrobacteraceae</taxon>
        <taxon>environmental samples</taxon>
    </lineage>
</organism>
<feature type="non-terminal residue" evidence="2">
    <location>
        <position position="1"/>
    </location>
</feature>
<evidence type="ECO:0000313" key="2">
    <source>
        <dbReference type="EMBL" id="CAA9485525.1"/>
    </source>
</evidence>
<gene>
    <name evidence="2" type="ORF">AVDCRST_MAG65-1705</name>
</gene>
<reference evidence="2" key="1">
    <citation type="submission" date="2020-02" db="EMBL/GenBank/DDBJ databases">
        <authorList>
            <person name="Meier V. D."/>
        </authorList>
    </citation>
    <scope>NUCLEOTIDE SEQUENCE</scope>
    <source>
        <strain evidence="2">AVDCRST_MAG65</strain>
    </source>
</reference>
<sequence>AGEPPARQAVAGGPRAGHRPGTLRPPWRPVVPAAHPRHRRGRAM</sequence>
<accession>A0A6J4RYS8</accession>
<name>A0A6J4RYS8_9ACTN</name>
<dbReference type="AlphaFoldDB" id="A0A6J4RYS8"/>
<feature type="compositionally biased region" description="Basic residues" evidence="1">
    <location>
        <begin position="35"/>
        <end position="44"/>
    </location>
</feature>